<dbReference type="AlphaFoldDB" id="A0A9W6UBG3"/>
<accession>A0A9W6UBG3</accession>
<name>A0A9W6UBG3_9STRA</name>
<evidence type="ECO:0000313" key="3">
    <source>
        <dbReference type="Proteomes" id="UP001165121"/>
    </source>
</evidence>
<protein>
    <submittedName>
        <fullName evidence="2">Unnamed protein product</fullName>
    </submittedName>
</protein>
<comment type="caution">
    <text evidence="2">The sequence shown here is derived from an EMBL/GenBank/DDBJ whole genome shotgun (WGS) entry which is preliminary data.</text>
</comment>
<evidence type="ECO:0000313" key="2">
    <source>
        <dbReference type="EMBL" id="GMF29968.1"/>
    </source>
</evidence>
<reference evidence="2" key="1">
    <citation type="submission" date="2023-04" db="EMBL/GenBank/DDBJ databases">
        <title>Phytophthora fragariaefolia NBRC 109709.</title>
        <authorList>
            <person name="Ichikawa N."/>
            <person name="Sato H."/>
            <person name="Tonouchi N."/>
        </authorList>
    </citation>
    <scope>NUCLEOTIDE SEQUENCE</scope>
    <source>
        <strain evidence="2">NBRC 109709</strain>
    </source>
</reference>
<evidence type="ECO:0000256" key="1">
    <source>
        <dbReference type="SAM" id="MobiDB-lite"/>
    </source>
</evidence>
<dbReference type="EMBL" id="BSXT01000556">
    <property type="protein sequence ID" value="GMF29968.1"/>
    <property type="molecule type" value="Genomic_DNA"/>
</dbReference>
<gene>
    <name evidence="2" type="ORF">Pfra01_000653300</name>
</gene>
<dbReference type="Proteomes" id="UP001165121">
    <property type="component" value="Unassembled WGS sequence"/>
</dbReference>
<proteinExistence type="predicted"/>
<organism evidence="2 3">
    <name type="scientific">Phytophthora fragariaefolia</name>
    <dbReference type="NCBI Taxonomy" id="1490495"/>
    <lineage>
        <taxon>Eukaryota</taxon>
        <taxon>Sar</taxon>
        <taxon>Stramenopiles</taxon>
        <taxon>Oomycota</taxon>
        <taxon>Peronosporomycetes</taxon>
        <taxon>Peronosporales</taxon>
        <taxon>Peronosporaceae</taxon>
        <taxon>Phytophthora</taxon>
    </lineage>
</organism>
<feature type="region of interest" description="Disordered" evidence="1">
    <location>
        <begin position="91"/>
        <end position="120"/>
    </location>
</feature>
<sequence length="144" mass="16090">MIVMQGYFDTTRNSIVAENDPQGLIERGIRCRLQVSAEVAVSPVGGESVTSVLREQTTRLIVVKRRDCKSNDVTRFGMILEHGKVQKRFCGEAPNKNPKKDGRSGRVCARSDSWKGGSNDQAPEVIFNQVEFLYGRFKQEAVRG</sequence>
<keyword evidence="3" id="KW-1185">Reference proteome</keyword>